<sequence>MSQSTEIPPRATTTTSSSFSDSNMPEFDPDIGILVHPMRFLKI</sequence>
<dbReference type="AlphaFoldDB" id="A0A9N9AKA0"/>
<name>A0A9N9AKA0_9GLOM</name>
<evidence type="ECO:0000256" key="1">
    <source>
        <dbReference type="SAM" id="MobiDB-lite"/>
    </source>
</evidence>
<reference evidence="2" key="1">
    <citation type="submission" date="2021-06" db="EMBL/GenBank/DDBJ databases">
        <authorList>
            <person name="Kallberg Y."/>
            <person name="Tangrot J."/>
            <person name="Rosling A."/>
        </authorList>
    </citation>
    <scope>NUCLEOTIDE SEQUENCE</scope>
    <source>
        <strain evidence="2">AZ414A</strain>
    </source>
</reference>
<feature type="region of interest" description="Disordered" evidence="1">
    <location>
        <begin position="1"/>
        <end position="28"/>
    </location>
</feature>
<evidence type="ECO:0000313" key="2">
    <source>
        <dbReference type="EMBL" id="CAG8536060.1"/>
    </source>
</evidence>
<comment type="caution">
    <text evidence="2">The sequence shown here is derived from an EMBL/GenBank/DDBJ whole genome shotgun (WGS) entry which is preliminary data.</text>
</comment>
<feature type="compositionally biased region" description="Low complexity" evidence="1">
    <location>
        <begin position="12"/>
        <end position="22"/>
    </location>
</feature>
<keyword evidence="3" id="KW-1185">Reference proteome</keyword>
<gene>
    <name evidence="2" type="ORF">DEBURN_LOCUS6378</name>
</gene>
<proteinExistence type="predicted"/>
<accession>A0A9N9AKA0</accession>
<dbReference type="EMBL" id="CAJVPK010000649">
    <property type="protein sequence ID" value="CAG8536060.1"/>
    <property type="molecule type" value="Genomic_DNA"/>
</dbReference>
<organism evidence="2 3">
    <name type="scientific">Diversispora eburnea</name>
    <dbReference type="NCBI Taxonomy" id="1213867"/>
    <lineage>
        <taxon>Eukaryota</taxon>
        <taxon>Fungi</taxon>
        <taxon>Fungi incertae sedis</taxon>
        <taxon>Mucoromycota</taxon>
        <taxon>Glomeromycotina</taxon>
        <taxon>Glomeromycetes</taxon>
        <taxon>Diversisporales</taxon>
        <taxon>Diversisporaceae</taxon>
        <taxon>Diversispora</taxon>
    </lineage>
</organism>
<evidence type="ECO:0000313" key="3">
    <source>
        <dbReference type="Proteomes" id="UP000789706"/>
    </source>
</evidence>
<dbReference type="Proteomes" id="UP000789706">
    <property type="component" value="Unassembled WGS sequence"/>
</dbReference>
<protein>
    <submittedName>
        <fullName evidence="2">4996_t:CDS:1</fullName>
    </submittedName>
</protein>